<dbReference type="Proteomes" id="UP000180280">
    <property type="component" value="Unassembled WGS sequence"/>
</dbReference>
<dbReference type="EMBL" id="MKCT01000083">
    <property type="protein sequence ID" value="OHX16232.1"/>
    <property type="molecule type" value="Genomic_DNA"/>
</dbReference>
<organism evidence="1 2">
    <name type="scientific">Chromobacterium sphagni</name>
    <dbReference type="NCBI Taxonomy" id="1903179"/>
    <lineage>
        <taxon>Bacteria</taxon>
        <taxon>Pseudomonadati</taxon>
        <taxon>Pseudomonadota</taxon>
        <taxon>Betaproteobacteria</taxon>
        <taxon>Neisseriales</taxon>
        <taxon>Chromobacteriaceae</taxon>
        <taxon>Chromobacterium</taxon>
    </lineage>
</organism>
<reference evidence="1 2" key="1">
    <citation type="submission" date="2016-09" db="EMBL/GenBank/DDBJ databases">
        <title>Chromobacterium muskegensis sp. nov., an insecticidal bacterium isolated from Sphagnum bogs.</title>
        <authorList>
            <person name="Sparks M.E."/>
            <person name="Blackburn M.B."/>
            <person name="Gundersen-Rindal D.E."/>
            <person name="Mitchell A."/>
            <person name="Farrar R."/>
            <person name="Kuhar D."/>
        </authorList>
    </citation>
    <scope>NUCLEOTIDE SEQUENCE [LARGE SCALE GENOMIC DNA]</scope>
    <source>
        <strain evidence="1 2">14B-1</strain>
    </source>
</reference>
<name>A0ABX3C787_9NEIS</name>
<protein>
    <submittedName>
        <fullName evidence="1">Uncharacterized protein</fullName>
    </submittedName>
</protein>
<comment type="caution">
    <text evidence="1">The sequence shown here is derived from an EMBL/GenBank/DDBJ whole genome shotgun (WGS) entry which is preliminary data.</text>
</comment>
<dbReference type="RefSeq" id="WP_071114768.1">
    <property type="nucleotide sequence ID" value="NZ_MKCT01000083.1"/>
</dbReference>
<accession>A0ABX3C787</accession>
<evidence type="ECO:0000313" key="2">
    <source>
        <dbReference type="Proteomes" id="UP000180280"/>
    </source>
</evidence>
<evidence type="ECO:0000313" key="1">
    <source>
        <dbReference type="EMBL" id="OHX16232.1"/>
    </source>
</evidence>
<proteinExistence type="predicted"/>
<gene>
    <name evidence="1" type="ORF">BI344_12455</name>
</gene>
<sequence length="139" mass="15969">MEIPLPSIADQQKFIFEAATREAIATLQSNLQAPRLPPQDEVDESQYSRAHLLRHDEGWEVPNPDLVAAYFRHFQMHFPEYGTDAKLGTLLGLRGSNRDRRIRSFKDGSADIPYDLWRKFLIITGRVPQDVLKVMAFMA</sequence>
<keyword evidence="2" id="KW-1185">Reference proteome</keyword>